<name>X5E485_9BACT</name>
<dbReference type="KEGG" id="dori:FH5T_18640"/>
<dbReference type="STRING" id="1168034.FH5T_18640"/>
<dbReference type="HOGENOM" id="CLU_717152_0_0_10"/>
<keyword evidence="3" id="KW-0808">Transferase</keyword>
<dbReference type="InterPro" id="IPR050194">
    <property type="entry name" value="Glycosyltransferase_grp1"/>
</dbReference>
<evidence type="ECO:0000313" key="5">
    <source>
        <dbReference type="Proteomes" id="UP000181981"/>
    </source>
</evidence>
<evidence type="ECO:0000313" key="3">
    <source>
        <dbReference type="EMBL" id="SET86550.1"/>
    </source>
</evidence>
<dbReference type="AlphaFoldDB" id="X5E485"/>
<gene>
    <name evidence="2" type="ORF">FH5T_18640</name>
    <name evidence="3" type="ORF">SAMN05444285_12631</name>
</gene>
<dbReference type="EMBL" id="FOHT01000026">
    <property type="protein sequence ID" value="SET86550.1"/>
    <property type="molecule type" value="Genomic_DNA"/>
</dbReference>
<reference evidence="3 5" key="2">
    <citation type="submission" date="2016-10" db="EMBL/GenBank/DDBJ databases">
        <authorList>
            <person name="de Groot N.N."/>
        </authorList>
    </citation>
    <scope>NUCLEOTIDE SEQUENCE [LARGE SCALE GENOMIC DNA]</scope>
    <source>
        <strain evidence="3 5">DSM 25947</strain>
    </source>
</reference>
<dbReference type="SUPFAM" id="SSF53756">
    <property type="entry name" value="UDP-Glycosyltransferase/glycogen phosphorylase"/>
    <property type="match status" value="1"/>
</dbReference>
<protein>
    <submittedName>
        <fullName evidence="3">Glycosyltransferase involved in cell wall bisynthesis</fullName>
    </submittedName>
</protein>
<dbReference type="PANTHER" id="PTHR45947:SF15">
    <property type="entry name" value="TEICHURONIC ACID BIOSYNTHESIS GLYCOSYLTRANSFERASE TUAC-RELATED"/>
    <property type="match status" value="1"/>
</dbReference>
<dbReference type="eggNOG" id="COG0297">
    <property type="taxonomic scope" value="Bacteria"/>
</dbReference>
<dbReference type="CDD" id="cd03801">
    <property type="entry name" value="GT4_PimA-like"/>
    <property type="match status" value="1"/>
</dbReference>
<reference evidence="2 4" key="1">
    <citation type="submission" date="2014-03" db="EMBL/GenBank/DDBJ databases">
        <title>Complete genome sequence of a deeply braunched marine Bacteroidia bacterium Draconibacterium orientale type strain FH5T.</title>
        <authorList>
            <person name="Li X."/>
            <person name="Wang X."/>
            <person name="Xie Z."/>
            <person name="Du Z."/>
            <person name="Chen G."/>
        </authorList>
    </citation>
    <scope>NUCLEOTIDE SEQUENCE [LARGE SCALE GENOMIC DNA]</scope>
    <source>
        <strain evidence="2 4">FH5</strain>
    </source>
</reference>
<dbReference type="RefSeq" id="WP_038561861.1">
    <property type="nucleotide sequence ID" value="NZ_FOHT01000026.1"/>
</dbReference>
<dbReference type="InterPro" id="IPR001296">
    <property type="entry name" value="Glyco_trans_1"/>
</dbReference>
<dbReference type="OrthoDB" id="9790710at2"/>
<evidence type="ECO:0000259" key="1">
    <source>
        <dbReference type="Pfam" id="PF00534"/>
    </source>
</evidence>
<dbReference type="Gene3D" id="3.40.50.2000">
    <property type="entry name" value="Glycogen Phosphorylase B"/>
    <property type="match status" value="2"/>
</dbReference>
<dbReference type="EMBL" id="CP007451">
    <property type="protein sequence ID" value="AHW62270.1"/>
    <property type="molecule type" value="Genomic_DNA"/>
</dbReference>
<keyword evidence="4" id="KW-1185">Reference proteome</keyword>
<organism evidence="3 5">
    <name type="scientific">Draconibacterium orientale</name>
    <dbReference type="NCBI Taxonomy" id="1168034"/>
    <lineage>
        <taxon>Bacteria</taxon>
        <taxon>Pseudomonadati</taxon>
        <taxon>Bacteroidota</taxon>
        <taxon>Bacteroidia</taxon>
        <taxon>Marinilabiliales</taxon>
        <taxon>Prolixibacteraceae</taxon>
        <taxon>Draconibacterium</taxon>
    </lineage>
</organism>
<sequence>MKEITVIEPCNFVDFPTGGQLTFVRNLLHSFNGELNLVGISTGKEEIGSWTIKEIDGKKYRFFPFMKGIRRKNKPLIPMRLQAYNSLRKYRSTIAEGCSEIIVIQAPEVLLALNSKIQDRKICFIFPGIKNPLNYSRYFYAKIFASAYDSLFLSQVASAHWILAAADSLAIKELEIRGKGFNGKSVIQFPTRIDENIFKKVNNNNYKETLKIAKSTKVIVTCGRLGYYKGWQLMIDAYKLFHERYPNSVFFVIGDGEDHEKIVRYIELNELENNIFLPGFLKNTEISKYLNIADVFIMGSYTEGWSTTLLEAACIGVPSVVTNFSSSYDIIKNGINGYVVENRSVIDFSEMMIKALQIDRRALPEKRMEQFTLKTLKSDLVKIIQ</sequence>
<evidence type="ECO:0000313" key="4">
    <source>
        <dbReference type="Proteomes" id="UP000023772"/>
    </source>
</evidence>
<dbReference type="PANTHER" id="PTHR45947">
    <property type="entry name" value="SULFOQUINOVOSYL TRANSFERASE SQD2"/>
    <property type="match status" value="1"/>
</dbReference>
<proteinExistence type="predicted"/>
<dbReference type="GO" id="GO:0016757">
    <property type="term" value="F:glycosyltransferase activity"/>
    <property type="evidence" value="ECO:0007669"/>
    <property type="project" value="InterPro"/>
</dbReference>
<evidence type="ECO:0000313" key="2">
    <source>
        <dbReference type="EMBL" id="AHW62270.1"/>
    </source>
</evidence>
<dbReference type="Proteomes" id="UP000181981">
    <property type="component" value="Unassembled WGS sequence"/>
</dbReference>
<dbReference type="Proteomes" id="UP000023772">
    <property type="component" value="Chromosome"/>
</dbReference>
<dbReference type="Pfam" id="PF00534">
    <property type="entry name" value="Glycos_transf_1"/>
    <property type="match status" value="1"/>
</dbReference>
<feature type="domain" description="Glycosyl transferase family 1" evidence="1">
    <location>
        <begin position="205"/>
        <end position="359"/>
    </location>
</feature>
<accession>X5E485</accession>